<evidence type="ECO:0000313" key="1">
    <source>
        <dbReference type="EMBL" id="MFC0348244.1"/>
    </source>
</evidence>
<protein>
    <recommendedName>
        <fullName evidence="3">DUF4760 domain-containing protein</fullName>
    </recommendedName>
</protein>
<reference evidence="1 2" key="1">
    <citation type="submission" date="2024-09" db="EMBL/GenBank/DDBJ databases">
        <authorList>
            <person name="Sun Q."/>
            <person name="Mori K."/>
        </authorList>
    </citation>
    <scope>NUCLEOTIDE SEQUENCE [LARGE SCALE GENOMIC DNA]</scope>
    <source>
        <strain evidence="1 2">CCM 8677</strain>
    </source>
</reference>
<comment type="caution">
    <text evidence="1">The sequence shown here is derived from an EMBL/GenBank/DDBJ whole genome shotgun (WGS) entry which is preliminary data.</text>
</comment>
<sequence length="179" mass="20486">MSGFFEVTLGGLIGSGLAAAVFGAIFLRRNKVVESEIKAHFDEGFKIFESKRTWKQQALFELLGPLQMQFERTKHAFNRWDQKNLFLEAQVVHEGNKTIRDLLLSKGHLIPPHLMEDACKLIEHYDAWLEAFDRIRNDKEKSSTTSFVFVGPDGYPFPSAAEAKFKAEFRKLQSELYGV</sequence>
<keyword evidence="2" id="KW-1185">Reference proteome</keyword>
<proteinExistence type="predicted"/>
<accession>A0ABV6I8U4</accession>
<evidence type="ECO:0000313" key="2">
    <source>
        <dbReference type="Proteomes" id="UP001589844"/>
    </source>
</evidence>
<evidence type="ECO:0008006" key="3">
    <source>
        <dbReference type="Google" id="ProtNLM"/>
    </source>
</evidence>
<dbReference type="EMBL" id="JBHLXJ010000002">
    <property type="protein sequence ID" value="MFC0348244.1"/>
    <property type="molecule type" value="Genomic_DNA"/>
</dbReference>
<name>A0ABV6I8U4_9BURK</name>
<dbReference type="Proteomes" id="UP001589844">
    <property type="component" value="Unassembled WGS sequence"/>
</dbReference>
<organism evidence="1 2">
    <name type="scientific">Undibacterium danionis</name>
    <dbReference type="NCBI Taxonomy" id="1812100"/>
    <lineage>
        <taxon>Bacteria</taxon>
        <taxon>Pseudomonadati</taxon>
        <taxon>Pseudomonadota</taxon>
        <taxon>Betaproteobacteria</taxon>
        <taxon>Burkholderiales</taxon>
        <taxon>Oxalobacteraceae</taxon>
        <taxon>Undibacterium</taxon>
    </lineage>
</organism>
<gene>
    <name evidence="1" type="ORF">ACFFJH_00330</name>
</gene>
<dbReference type="RefSeq" id="WP_390209272.1">
    <property type="nucleotide sequence ID" value="NZ_JBHLXJ010000002.1"/>
</dbReference>